<dbReference type="Proteomes" id="UP000008207">
    <property type="component" value="Chromosome"/>
</dbReference>
<evidence type="ECO:0000313" key="2">
    <source>
        <dbReference type="Proteomes" id="UP000008207"/>
    </source>
</evidence>
<sequence>MRENKEMIWEEKIEEITKLIATQLFGEGPHTNQQLGDAYEEAIDAIDRWGSECIKQRKKLEGSDTLQNLLEDQQGLADQIIEEAYIRMIEEERNRLKDANDKVFNDAEK</sequence>
<reference evidence="1 2" key="1">
    <citation type="submission" date="2009-01" db="EMBL/GenBank/DDBJ databases">
        <title>Complete sequence of chromosome of Methylobacterium nodulans ORS 2060.</title>
        <authorList>
            <consortium name="US DOE Joint Genome Institute"/>
            <person name="Lucas S."/>
            <person name="Copeland A."/>
            <person name="Lapidus A."/>
            <person name="Glavina del Rio T."/>
            <person name="Dalin E."/>
            <person name="Tice H."/>
            <person name="Bruce D."/>
            <person name="Goodwin L."/>
            <person name="Pitluck S."/>
            <person name="Sims D."/>
            <person name="Brettin T."/>
            <person name="Detter J.C."/>
            <person name="Han C."/>
            <person name="Larimer F."/>
            <person name="Land M."/>
            <person name="Hauser L."/>
            <person name="Kyrpides N."/>
            <person name="Ivanova N."/>
            <person name="Marx C.J."/>
            <person name="Richardson P."/>
        </authorList>
    </citation>
    <scope>NUCLEOTIDE SEQUENCE [LARGE SCALE GENOMIC DNA]</scope>
    <source>
        <strain evidence="2">LMG 21967 / CNCM I-2342 / ORS 2060</strain>
    </source>
</reference>
<accession>B8IH35</accession>
<gene>
    <name evidence="1" type="ordered locus">Mnod_4867</name>
</gene>
<dbReference type="HOGENOM" id="CLU_2180761_0_0_5"/>
<dbReference type="AlphaFoldDB" id="B8IH35"/>
<dbReference type="KEGG" id="mno:Mnod_4867"/>
<dbReference type="EMBL" id="CP001349">
    <property type="protein sequence ID" value="ACL59727.1"/>
    <property type="molecule type" value="Genomic_DNA"/>
</dbReference>
<evidence type="ECO:0000313" key="1">
    <source>
        <dbReference type="EMBL" id="ACL59727.1"/>
    </source>
</evidence>
<name>B8IH35_METNO</name>
<keyword evidence="2" id="KW-1185">Reference proteome</keyword>
<organism evidence="1 2">
    <name type="scientific">Methylobacterium nodulans (strain LMG 21967 / CNCM I-2342 / ORS 2060)</name>
    <dbReference type="NCBI Taxonomy" id="460265"/>
    <lineage>
        <taxon>Bacteria</taxon>
        <taxon>Pseudomonadati</taxon>
        <taxon>Pseudomonadota</taxon>
        <taxon>Alphaproteobacteria</taxon>
        <taxon>Hyphomicrobiales</taxon>
        <taxon>Methylobacteriaceae</taxon>
        <taxon>Methylobacterium</taxon>
    </lineage>
</organism>
<proteinExistence type="predicted"/>
<protein>
    <submittedName>
        <fullName evidence="1">Uncharacterized protein</fullName>
    </submittedName>
</protein>